<evidence type="ECO:0000256" key="8">
    <source>
        <dbReference type="SAM" id="Phobius"/>
    </source>
</evidence>
<evidence type="ECO:0000256" key="1">
    <source>
        <dbReference type="ARBA" id="ARBA00004651"/>
    </source>
</evidence>
<proteinExistence type="predicted"/>
<dbReference type="EMBL" id="FZOD01000035">
    <property type="protein sequence ID" value="SNT33770.1"/>
    <property type="molecule type" value="Genomic_DNA"/>
</dbReference>
<gene>
    <name evidence="10" type="ORF">SAMN05216276_103518</name>
</gene>
<dbReference type="GO" id="GO:0005886">
    <property type="term" value="C:plasma membrane"/>
    <property type="evidence" value="ECO:0007669"/>
    <property type="project" value="UniProtKB-SubCell"/>
</dbReference>
<keyword evidence="5 8" id="KW-1133">Transmembrane helix</keyword>
<evidence type="ECO:0000313" key="10">
    <source>
        <dbReference type="EMBL" id="SNT33770.1"/>
    </source>
</evidence>
<organism evidence="10 11">
    <name type="scientific">Streptosporangium subroseum</name>
    <dbReference type="NCBI Taxonomy" id="106412"/>
    <lineage>
        <taxon>Bacteria</taxon>
        <taxon>Bacillati</taxon>
        <taxon>Actinomycetota</taxon>
        <taxon>Actinomycetes</taxon>
        <taxon>Streptosporangiales</taxon>
        <taxon>Streptosporangiaceae</taxon>
        <taxon>Streptosporangium</taxon>
    </lineage>
</organism>
<evidence type="ECO:0000256" key="3">
    <source>
        <dbReference type="ARBA" id="ARBA00022692"/>
    </source>
</evidence>
<dbReference type="Pfam" id="PF01569">
    <property type="entry name" value="PAP2"/>
    <property type="match status" value="1"/>
</dbReference>
<evidence type="ECO:0000256" key="5">
    <source>
        <dbReference type="ARBA" id="ARBA00022989"/>
    </source>
</evidence>
<dbReference type="PANTHER" id="PTHR14969">
    <property type="entry name" value="SPHINGOSINE-1-PHOSPHATE PHOSPHOHYDROLASE"/>
    <property type="match status" value="1"/>
</dbReference>
<dbReference type="SUPFAM" id="SSF48317">
    <property type="entry name" value="Acid phosphatase/Vanadium-dependent haloperoxidase"/>
    <property type="match status" value="1"/>
</dbReference>
<feature type="domain" description="Phosphatidic acid phosphatase type 2/haloperoxidase" evidence="9">
    <location>
        <begin position="72"/>
        <end position="182"/>
    </location>
</feature>
<name>A0A239LU21_9ACTN</name>
<dbReference type="GO" id="GO:0016787">
    <property type="term" value="F:hydrolase activity"/>
    <property type="evidence" value="ECO:0007669"/>
    <property type="project" value="UniProtKB-KW"/>
</dbReference>
<dbReference type="InterPro" id="IPR036938">
    <property type="entry name" value="PAP2/HPO_sf"/>
</dbReference>
<dbReference type="SMART" id="SM00014">
    <property type="entry name" value="acidPPc"/>
    <property type="match status" value="1"/>
</dbReference>
<dbReference type="PANTHER" id="PTHR14969:SF62">
    <property type="entry name" value="DECAPRENYLPHOSPHORYL-5-PHOSPHORIBOSE PHOSPHATASE RV3807C-RELATED"/>
    <property type="match status" value="1"/>
</dbReference>
<comment type="subcellular location">
    <subcellularLocation>
        <location evidence="1">Cell membrane</location>
        <topology evidence="1">Multi-pass membrane protein</topology>
    </subcellularLocation>
</comment>
<evidence type="ECO:0000256" key="6">
    <source>
        <dbReference type="ARBA" id="ARBA00023136"/>
    </source>
</evidence>
<keyword evidence="4" id="KW-0378">Hydrolase</keyword>
<evidence type="ECO:0000256" key="2">
    <source>
        <dbReference type="ARBA" id="ARBA00022475"/>
    </source>
</evidence>
<feature type="transmembrane region" description="Helical" evidence="8">
    <location>
        <begin position="42"/>
        <end position="61"/>
    </location>
</feature>
<keyword evidence="11" id="KW-1185">Reference proteome</keyword>
<dbReference type="OrthoDB" id="5243958at2"/>
<evidence type="ECO:0000259" key="9">
    <source>
        <dbReference type="SMART" id="SM00014"/>
    </source>
</evidence>
<evidence type="ECO:0000256" key="4">
    <source>
        <dbReference type="ARBA" id="ARBA00022801"/>
    </source>
</evidence>
<feature type="transmembrane region" description="Helical" evidence="8">
    <location>
        <begin position="73"/>
        <end position="93"/>
    </location>
</feature>
<reference evidence="10 11" key="1">
    <citation type="submission" date="2017-06" db="EMBL/GenBank/DDBJ databases">
        <authorList>
            <person name="Kim H.J."/>
            <person name="Triplett B.A."/>
        </authorList>
    </citation>
    <scope>NUCLEOTIDE SEQUENCE [LARGE SCALE GENOMIC DNA]</scope>
    <source>
        <strain evidence="10 11">CGMCC 4.2132</strain>
    </source>
</reference>
<accession>A0A239LU21</accession>
<dbReference type="RefSeq" id="WP_089210527.1">
    <property type="nucleotide sequence ID" value="NZ_FZOD01000035.1"/>
</dbReference>
<feature type="transmembrane region" description="Helical" evidence="8">
    <location>
        <begin position="167"/>
        <end position="185"/>
    </location>
</feature>
<evidence type="ECO:0000313" key="11">
    <source>
        <dbReference type="Proteomes" id="UP000198282"/>
    </source>
</evidence>
<evidence type="ECO:0000256" key="7">
    <source>
        <dbReference type="SAM" id="MobiDB-lite"/>
    </source>
</evidence>
<dbReference type="Proteomes" id="UP000198282">
    <property type="component" value="Unassembled WGS sequence"/>
</dbReference>
<dbReference type="AlphaFoldDB" id="A0A239LU21"/>
<sequence length="232" mass="23945">MTPTVAVSPPVLDGLSFDGGWYAEITEAARHTPWLNAPTEAWSTYGVLLFGVLLAAAWWGARSHGVRPLTAALCAPLTTAAALALSAVIKLVTAEPRPCLAFPHAFLVEVCPGPGDYSFPSNHATLAGAIAVGVLLVDRRLGVLAGIAALAMAASRVYVGIHYPHDVLAGLALGAAVAWAGHLLLRRPISRLIRALTRTRLRPLFTPVPPDPHGAGPLASVPAGTSGAEGDA</sequence>
<keyword evidence="2" id="KW-1003">Cell membrane</keyword>
<feature type="region of interest" description="Disordered" evidence="7">
    <location>
        <begin position="206"/>
        <end position="232"/>
    </location>
</feature>
<dbReference type="InterPro" id="IPR000326">
    <property type="entry name" value="PAP2/HPO"/>
</dbReference>
<keyword evidence="3 8" id="KW-0812">Transmembrane</keyword>
<dbReference type="Gene3D" id="1.20.144.10">
    <property type="entry name" value="Phosphatidic acid phosphatase type 2/haloperoxidase"/>
    <property type="match status" value="1"/>
</dbReference>
<protein>
    <submittedName>
        <fullName evidence="10">Undecaprenyl-diphosphatase</fullName>
    </submittedName>
</protein>
<feature type="transmembrane region" description="Helical" evidence="8">
    <location>
        <begin position="143"/>
        <end position="161"/>
    </location>
</feature>
<feature type="transmembrane region" description="Helical" evidence="8">
    <location>
        <begin position="117"/>
        <end position="136"/>
    </location>
</feature>
<keyword evidence="6 8" id="KW-0472">Membrane</keyword>